<keyword evidence="9" id="KW-1185">Reference proteome</keyword>
<name>A0A0A7PG76_9SPHN</name>
<dbReference type="RefSeq" id="WP_039574554.1">
    <property type="nucleotide sequence ID" value="NZ_CP009122.1"/>
</dbReference>
<keyword evidence="6 7" id="KW-0472">Membrane</keyword>
<evidence type="ECO:0000256" key="5">
    <source>
        <dbReference type="ARBA" id="ARBA00022989"/>
    </source>
</evidence>
<gene>
    <name evidence="8" type="ORF">SKP52_10420</name>
</gene>
<dbReference type="InterPro" id="IPR032808">
    <property type="entry name" value="DoxX"/>
</dbReference>
<dbReference type="PANTHER" id="PTHR33452:SF1">
    <property type="entry name" value="INNER MEMBRANE PROTEIN YPHA-RELATED"/>
    <property type="match status" value="1"/>
</dbReference>
<evidence type="ECO:0000256" key="1">
    <source>
        <dbReference type="ARBA" id="ARBA00004651"/>
    </source>
</evidence>
<evidence type="ECO:0000313" key="8">
    <source>
        <dbReference type="EMBL" id="AJA08989.1"/>
    </source>
</evidence>
<dbReference type="KEGG" id="sphk:SKP52_10420"/>
<keyword evidence="5 7" id="KW-1133">Transmembrane helix</keyword>
<dbReference type="EMBL" id="CP009122">
    <property type="protein sequence ID" value="AJA08989.1"/>
    <property type="molecule type" value="Genomic_DNA"/>
</dbReference>
<dbReference type="PANTHER" id="PTHR33452">
    <property type="entry name" value="OXIDOREDUCTASE CATD-RELATED"/>
    <property type="match status" value="1"/>
</dbReference>
<comment type="similarity">
    <text evidence="2">Belongs to the DoxX family.</text>
</comment>
<dbReference type="Proteomes" id="UP000030907">
    <property type="component" value="Chromosome"/>
</dbReference>
<dbReference type="OrthoDB" id="121744at2"/>
<evidence type="ECO:0000256" key="3">
    <source>
        <dbReference type="ARBA" id="ARBA00022475"/>
    </source>
</evidence>
<dbReference type="InterPro" id="IPR051907">
    <property type="entry name" value="DoxX-like_oxidoreductase"/>
</dbReference>
<organism evidence="8 9">
    <name type="scientific">Sphingopyxis fribergensis</name>
    <dbReference type="NCBI Taxonomy" id="1515612"/>
    <lineage>
        <taxon>Bacteria</taxon>
        <taxon>Pseudomonadati</taxon>
        <taxon>Pseudomonadota</taxon>
        <taxon>Alphaproteobacteria</taxon>
        <taxon>Sphingomonadales</taxon>
        <taxon>Sphingomonadaceae</taxon>
        <taxon>Sphingopyxis</taxon>
    </lineage>
</organism>
<evidence type="ECO:0000256" key="6">
    <source>
        <dbReference type="ARBA" id="ARBA00023136"/>
    </source>
</evidence>
<evidence type="ECO:0000256" key="7">
    <source>
        <dbReference type="SAM" id="Phobius"/>
    </source>
</evidence>
<protein>
    <submittedName>
        <fullName evidence="8">Conserved Putative membrane protein</fullName>
    </submittedName>
</protein>
<feature type="transmembrane region" description="Helical" evidence="7">
    <location>
        <begin position="12"/>
        <end position="37"/>
    </location>
</feature>
<feature type="transmembrane region" description="Helical" evidence="7">
    <location>
        <begin position="125"/>
        <end position="146"/>
    </location>
</feature>
<evidence type="ECO:0000256" key="2">
    <source>
        <dbReference type="ARBA" id="ARBA00006679"/>
    </source>
</evidence>
<sequence length="152" mass="16753">MNRIVGFYDRGVALAGSRLFEGIALFLLRLALAGVFWRSGQTKVVEGSFLQIDPSQYDLFRSEFSGLPLDPVLAVPLTTFAEHFFPMLLLFGVATRFSAGALLVMTFVIQIFVFPDAWWPVHSLWAAMAAILIVRGGGLFSLDGLVARVRAK</sequence>
<proteinExistence type="inferred from homology"/>
<comment type="subcellular location">
    <subcellularLocation>
        <location evidence="1">Cell membrane</location>
        <topology evidence="1">Multi-pass membrane protein</topology>
    </subcellularLocation>
</comment>
<evidence type="ECO:0000313" key="9">
    <source>
        <dbReference type="Proteomes" id="UP000030907"/>
    </source>
</evidence>
<accession>A0A0A7PG76</accession>
<keyword evidence="4 7" id="KW-0812">Transmembrane</keyword>
<dbReference type="HOGENOM" id="CLU_058421_4_1_5"/>
<evidence type="ECO:0000256" key="4">
    <source>
        <dbReference type="ARBA" id="ARBA00022692"/>
    </source>
</evidence>
<dbReference type="Pfam" id="PF07681">
    <property type="entry name" value="DoxX"/>
    <property type="match status" value="1"/>
</dbReference>
<dbReference type="STRING" id="1515612.SKP52_10420"/>
<keyword evidence="3" id="KW-1003">Cell membrane</keyword>
<dbReference type="AlphaFoldDB" id="A0A0A7PG76"/>
<dbReference type="GO" id="GO:0005886">
    <property type="term" value="C:plasma membrane"/>
    <property type="evidence" value="ECO:0007669"/>
    <property type="project" value="UniProtKB-SubCell"/>
</dbReference>
<reference evidence="8 9" key="1">
    <citation type="journal article" date="2015" name="Int. J. Syst. Evol. Microbiol.">
        <title>Description of Sphingopyxis fribergensis sp. nov. - a soil bacterium with the ability to degrade styrene and phenylacetic acid.</title>
        <authorList>
            <person name="Oelschlagel M."/>
            <person name="Ruckert C."/>
            <person name="Kalinowski J."/>
            <person name="Schmidt G."/>
            <person name="Schlomann M."/>
            <person name="Tischler D."/>
        </authorList>
    </citation>
    <scope>NUCLEOTIDE SEQUENCE [LARGE SCALE GENOMIC DNA]</scope>
    <source>
        <strain evidence="8 9">Kp5.2</strain>
    </source>
</reference>